<proteinExistence type="predicted"/>
<protein>
    <submittedName>
        <fullName evidence="2">Uncharacterized protein</fullName>
    </submittedName>
</protein>
<evidence type="ECO:0000313" key="2">
    <source>
        <dbReference type="EMBL" id="CAA9438931.1"/>
    </source>
</evidence>
<gene>
    <name evidence="2" type="ORF">AVDCRST_MAG28-311</name>
</gene>
<evidence type="ECO:0000256" key="1">
    <source>
        <dbReference type="SAM" id="MobiDB-lite"/>
    </source>
</evidence>
<feature type="region of interest" description="Disordered" evidence="1">
    <location>
        <begin position="1"/>
        <end position="40"/>
    </location>
</feature>
<reference evidence="2" key="1">
    <citation type="submission" date="2020-02" db="EMBL/GenBank/DDBJ databases">
        <authorList>
            <person name="Meier V. D."/>
        </authorList>
    </citation>
    <scope>NUCLEOTIDE SEQUENCE</scope>
    <source>
        <strain evidence="2">AVDCRST_MAG28</strain>
    </source>
</reference>
<name>A0A6J4QB53_9ACTN</name>
<feature type="non-terminal residue" evidence="2">
    <location>
        <position position="40"/>
    </location>
</feature>
<sequence length="40" mass="4584">AGNRRVPQLRFRDRGPLQGAGRRTRFWPGPRGNLRQARGV</sequence>
<accession>A0A6J4QB53</accession>
<dbReference type="AlphaFoldDB" id="A0A6J4QB53"/>
<feature type="non-terminal residue" evidence="2">
    <location>
        <position position="1"/>
    </location>
</feature>
<dbReference type="EMBL" id="CADCVE010000007">
    <property type="protein sequence ID" value="CAA9438931.1"/>
    <property type="molecule type" value="Genomic_DNA"/>
</dbReference>
<organism evidence="2">
    <name type="scientific">uncultured Rubrobacteraceae bacterium</name>
    <dbReference type="NCBI Taxonomy" id="349277"/>
    <lineage>
        <taxon>Bacteria</taxon>
        <taxon>Bacillati</taxon>
        <taxon>Actinomycetota</taxon>
        <taxon>Rubrobacteria</taxon>
        <taxon>Rubrobacterales</taxon>
        <taxon>Rubrobacteraceae</taxon>
        <taxon>environmental samples</taxon>
    </lineage>
</organism>